<evidence type="ECO:0000259" key="6">
    <source>
        <dbReference type="Pfam" id="PF01138"/>
    </source>
</evidence>
<dbReference type="Pfam" id="PF01138">
    <property type="entry name" value="RNase_PH"/>
    <property type="match status" value="1"/>
</dbReference>
<dbReference type="GO" id="GO:0071028">
    <property type="term" value="P:nuclear mRNA surveillance"/>
    <property type="evidence" value="ECO:0007669"/>
    <property type="project" value="TreeGrafter"/>
</dbReference>
<dbReference type="GO" id="GO:0071051">
    <property type="term" value="P:poly(A)-dependent snoRNA 3'-end processing"/>
    <property type="evidence" value="ECO:0007669"/>
    <property type="project" value="TreeGrafter"/>
</dbReference>
<dbReference type="GO" id="GO:0000176">
    <property type="term" value="C:nuclear exosome (RNase complex)"/>
    <property type="evidence" value="ECO:0007669"/>
    <property type="project" value="TreeGrafter"/>
</dbReference>
<organism evidence="7 8">
    <name type="scientific">Cryptosporidium andersoni</name>
    <dbReference type="NCBI Taxonomy" id="117008"/>
    <lineage>
        <taxon>Eukaryota</taxon>
        <taxon>Sar</taxon>
        <taxon>Alveolata</taxon>
        <taxon>Apicomplexa</taxon>
        <taxon>Conoidasida</taxon>
        <taxon>Coccidia</taxon>
        <taxon>Eucoccidiorida</taxon>
        <taxon>Eimeriorina</taxon>
        <taxon>Cryptosporidiidae</taxon>
        <taxon>Cryptosporidium</taxon>
    </lineage>
</organism>
<evidence type="ECO:0000256" key="4">
    <source>
        <dbReference type="ARBA" id="ARBA00022835"/>
    </source>
</evidence>
<feature type="domain" description="Exoribonuclease phosphorolytic" evidence="6">
    <location>
        <begin position="12"/>
        <end position="129"/>
    </location>
</feature>
<dbReference type="PANTHER" id="PTHR11953">
    <property type="entry name" value="EXOSOME COMPLEX COMPONENT"/>
    <property type="match status" value="1"/>
</dbReference>
<dbReference type="GO" id="GO:0034475">
    <property type="term" value="P:U4 snRNA 3'-end processing"/>
    <property type="evidence" value="ECO:0007669"/>
    <property type="project" value="TreeGrafter"/>
</dbReference>
<dbReference type="SUPFAM" id="SSF55666">
    <property type="entry name" value="Ribonuclease PH domain 2-like"/>
    <property type="match status" value="1"/>
</dbReference>
<gene>
    <name evidence="7" type="ORF">cand_014320</name>
</gene>
<keyword evidence="3" id="KW-0698">rRNA processing</keyword>
<keyword evidence="5" id="KW-0539">Nucleus</keyword>
<evidence type="ECO:0000313" key="7">
    <source>
        <dbReference type="EMBL" id="OII77616.1"/>
    </source>
</evidence>
<keyword evidence="4" id="KW-0271">Exosome</keyword>
<comment type="similarity">
    <text evidence="2">Belongs to the RNase PH family.</text>
</comment>
<dbReference type="InterPro" id="IPR001247">
    <property type="entry name" value="ExoRNase_PH_dom1"/>
</dbReference>
<protein>
    <submittedName>
        <fullName evidence="7">3 exoribonuclease family protein</fullName>
    </submittedName>
</protein>
<dbReference type="GO" id="GO:0006364">
    <property type="term" value="P:rRNA processing"/>
    <property type="evidence" value="ECO:0007669"/>
    <property type="project" value="UniProtKB-KW"/>
</dbReference>
<dbReference type="GO" id="GO:0003723">
    <property type="term" value="F:RNA binding"/>
    <property type="evidence" value="ECO:0007669"/>
    <property type="project" value="TreeGrafter"/>
</dbReference>
<proteinExistence type="inferred from homology"/>
<dbReference type="VEuPathDB" id="CryptoDB:cand_014320"/>
<evidence type="ECO:0000313" key="8">
    <source>
        <dbReference type="Proteomes" id="UP000186804"/>
    </source>
</evidence>
<dbReference type="RefSeq" id="XP_067069462.1">
    <property type="nucleotide sequence ID" value="XM_067211667.1"/>
</dbReference>
<dbReference type="InterPro" id="IPR027408">
    <property type="entry name" value="PNPase/RNase_PH_dom_sf"/>
</dbReference>
<dbReference type="AlphaFoldDB" id="A0A1J4MTW1"/>
<dbReference type="SUPFAM" id="SSF54211">
    <property type="entry name" value="Ribosomal protein S5 domain 2-like"/>
    <property type="match status" value="1"/>
</dbReference>
<comment type="caution">
    <text evidence="7">The sequence shown here is derived from an EMBL/GenBank/DDBJ whole genome shotgun (WGS) entry which is preliminary data.</text>
</comment>
<dbReference type="EMBL" id="LRBS01000031">
    <property type="protein sequence ID" value="OII77616.1"/>
    <property type="molecule type" value="Genomic_DNA"/>
</dbReference>
<dbReference type="GO" id="GO:0000177">
    <property type="term" value="C:cytoplasmic exosome (RNase complex)"/>
    <property type="evidence" value="ECO:0007669"/>
    <property type="project" value="TreeGrafter"/>
</dbReference>
<dbReference type="CDD" id="cd11372">
    <property type="entry name" value="RNase_PH_RRP46"/>
    <property type="match status" value="1"/>
</dbReference>
<dbReference type="GO" id="GO:0016075">
    <property type="term" value="P:rRNA catabolic process"/>
    <property type="evidence" value="ECO:0007669"/>
    <property type="project" value="TreeGrafter"/>
</dbReference>
<reference evidence="7 8" key="1">
    <citation type="submission" date="2016-10" db="EMBL/GenBank/DDBJ databases">
        <title>Reductive evolution of mitochondrial metabolism and differential evolution of invasion-related proteins in Cryptosporidium.</title>
        <authorList>
            <person name="Liu S."/>
            <person name="Roellig D.M."/>
            <person name="Guo Y."/>
            <person name="Li N."/>
            <person name="Frace M.A."/>
            <person name="Tang K."/>
            <person name="Zhang L."/>
            <person name="Feng Y."/>
            <person name="Xiao L."/>
        </authorList>
    </citation>
    <scope>NUCLEOTIDE SEQUENCE [LARGE SCALE GENOMIC DNA]</scope>
    <source>
        <strain evidence="7">30847</strain>
    </source>
</reference>
<accession>A0A1J4MTW1</accession>
<dbReference type="Proteomes" id="UP000186804">
    <property type="component" value="Unassembled WGS sequence"/>
</dbReference>
<keyword evidence="8" id="KW-1185">Reference proteome</keyword>
<dbReference type="InterPro" id="IPR020568">
    <property type="entry name" value="Ribosomal_Su5_D2-typ_SF"/>
</dbReference>
<dbReference type="Gene3D" id="3.30.230.70">
    <property type="entry name" value="GHMP Kinase, N-terminal domain"/>
    <property type="match status" value="1"/>
</dbReference>
<sequence>METRLDGRQYLELRPINIRIGVFHGLNGSSDFSMGLSRATAVAWQPEETNIIRSKSYLDVIIRPNSGSTGDTEKLLELYCTRVLEDIIDFKQIPRCIVSVAIQVISQDGPIFPICFNAAVLALLDAGIPMTTTPLAISIAEACTYQLNDLGKHIIIDPNGEEIDKCISCSHYIVSSRSNQIIACLIAKGTGITYNDEIYDFDSISIAIAGTKVLCNYIRNYLQKTLLDNVGKSYDNNIS</sequence>
<comment type="subcellular location">
    <subcellularLocation>
        <location evidence="1">Nucleus</location>
    </subcellularLocation>
</comment>
<dbReference type="GO" id="GO:0005730">
    <property type="term" value="C:nucleolus"/>
    <property type="evidence" value="ECO:0007669"/>
    <property type="project" value="TreeGrafter"/>
</dbReference>
<dbReference type="GeneID" id="92365617"/>
<dbReference type="OrthoDB" id="27298at2759"/>
<dbReference type="PANTHER" id="PTHR11953:SF1">
    <property type="entry name" value="EXOSOME COMPLEX COMPONENT RRP46"/>
    <property type="match status" value="1"/>
</dbReference>
<evidence type="ECO:0000256" key="2">
    <source>
        <dbReference type="ARBA" id="ARBA00006678"/>
    </source>
</evidence>
<dbReference type="InterPro" id="IPR050080">
    <property type="entry name" value="RNase_PH"/>
</dbReference>
<evidence type="ECO:0000256" key="5">
    <source>
        <dbReference type="ARBA" id="ARBA00023242"/>
    </source>
</evidence>
<name>A0A1J4MTW1_9CRYT</name>
<evidence type="ECO:0000256" key="1">
    <source>
        <dbReference type="ARBA" id="ARBA00004123"/>
    </source>
</evidence>
<evidence type="ECO:0000256" key="3">
    <source>
        <dbReference type="ARBA" id="ARBA00022552"/>
    </source>
</evidence>
<dbReference type="InterPro" id="IPR036345">
    <property type="entry name" value="ExoRNase_PH_dom2_sf"/>
</dbReference>